<name>A0A9D2QW81_9FIRM</name>
<dbReference type="PANTHER" id="PTHR43479:SF7">
    <property type="entry name" value="TETR-FAMILY TRANSCRIPTIONAL REGULATOR"/>
    <property type="match status" value="1"/>
</dbReference>
<comment type="caution">
    <text evidence="4">The sequence shown here is derived from an EMBL/GenBank/DDBJ whole genome shotgun (WGS) entry which is preliminary data.</text>
</comment>
<evidence type="ECO:0000313" key="5">
    <source>
        <dbReference type="Proteomes" id="UP000823892"/>
    </source>
</evidence>
<reference evidence="4" key="1">
    <citation type="journal article" date="2021" name="PeerJ">
        <title>Extensive microbial diversity within the chicken gut microbiome revealed by metagenomics and culture.</title>
        <authorList>
            <person name="Gilroy R."/>
            <person name="Ravi A."/>
            <person name="Getino M."/>
            <person name="Pursley I."/>
            <person name="Horton D.L."/>
            <person name="Alikhan N.F."/>
            <person name="Baker D."/>
            <person name="Gharbi K."/>
            <person name="Hall N."/>
            <person name="Watson M."/>
            <person name="Adriaenssens E.M."/>
            <person name="Foster-Nyarko E."/>
            <person name="Jarju S."/>
            <person name="Secka A."/>
            <person name="Antonio M."/>
            <person name="Oren A."/>
            <person name="Chaudhuri R.R."/>
            <person name="La Ragione R."/>
            <person name="Hildebrand F."/>
            <person name="Pallen M.J."/>
        </authorList>
    </citation>
    <scope>NUCLEOTIDE SEQUENCE</scope>
    <source>
        <strain evidence="4">ChiBcec6-4105</strain>
    </source>
</reference>
<dbReference type="InterPro" id="IPR050624">
    <property type="entry name" value="HTH-type_Tx_Regulator"/>
</dbReference>
<dbReference type="PROSITE" id="PS50977">
    <property type="entry name" value="HTH_TETR_2"/>
    <property type="match status" value="1"/>
</dbReference>
<evidence type="ECO:0000313" key="4">
    <source>
        <dbReference type="EMBL" id="HJD29136.1"/>
    </source>
</evidence>
<feature type="DNA-binding region" description="H-T-H motif" evidence="2">
    <location>
        <begin position="26"/>
        <end position="45"/>
    </location>
</feature>
<reference evidence="4" key="2">
    <citation type="submission" date="2021-04" db="EMBL/GenBank/DDBJ databases">
        <authorList>
            <person name="Gilroy R."/>
        </authorList>
    </citation>
    <scope>NUCLEOTIDE SEQUENCE</scope>
    <source>
        <strain evidence="4">ChiBcec6-4105</strain>
    </source>
</reference>
<dbReference type="SUPFAM" id="SSF46689">
    <property type="entry name" value="Homeodomain-like"/>
    <property type="match status" value="1"/>
</dbReference>
<dbReference type="PANTHER" id="PTHR43479">
    <property type="entry name" value="ACREF/ENVCD OPERON REPRESSOR-RELATED"/>
    <property type="match status" value="1"/>
</dbReference>
<dbReference type="InterPro" id="IPR039532">
    <property type="entry name" value="TetR_C_Firmicutes"/>
</dbReference>
<evidence type="ECO:0000259" key="3">
    <source>
        <dbReference type="PROSITE" id="PS50977"/>
    </source>
</evidence>
<feature type="domain" description="HTH tetR-type" evidence="3">
    <location>
        <begin position="3"/>
        <end position="63"/>
    </location>
</feature>
<dbReference type="InterPro" id="IPR001647">
    <property type="entry name" value="HTH_TetR"/>
</dbReference>
<accession>A0A9D2QW81</accession>
<protein>
    <submittedName>
        <fullName evidence="4">TetR/AcrR family transcriptional regulator C-terminal domain-containing protein</fullName>
    </submittedName>
</protein>
<sequence>MPADMKNIIGETFVKMVARKGIDKITVKALIEECHISRQTFYYHFQDIMDVLEWCVRQETNALVKESLNAEDLQTALQIFISFNTEHFSWFQKLMDSHRRAQIESLLVDAVKTYMIEMSRHSHSDLYVNYEDMDVLLQFNACGLVGVLLEYGKTSKTSPKDPEKLSRQLEQIISGQFLHLGPDSKR</sequence>
<evidence type="ECO:0000256" key="2">
    <source>
        <dbReference type="PROSITE-ProRule" id="PRU00335"/>
    </source>
</evidence>
<dbReference type="EMBL" id="DWUY01000206">
    <property type="protein sequence ID" value="HJD29136.1"/>
    <property type="molecule type" value="Genomic_DNA"/>
</dbReference>
<gene>
    <name evidence="4" type="ORF">H9914_09125</name>
</gene>
<dbReference type="Gene3D" id="1.10.357.10">
    <property type="entry name" value="Tetracycline Repressor, domain 2"/>
    <property type="match status" value="1"/>
</dbReference>
<keyword evidence="1 2" id="KW-0238">DNA-binding</keyword>
<dbReference type="AlphaFoldDB" id="A0A9D2QW81"/>
<dbReference type="Proteomes" id="UP000823892">
    <property type="component" value="Unassembled WGS sequence"/>
</dbReference>
<dbReference type="Pfam" id="PF14278">
    <property type="entry name" value="TetR_C_8"/>
    <property type="match status" value="1"/>
</dbReference>
<dbReference type="GO" id="GO:0003677">
    <property type="term" value="F:DNA binding"/>
    <property type="evidence" value="ECO:0007669"/>
    <property type="project" value="UniProtKB-UniRule"/>
</dbReference>
<dbReference type="Pfam" id="PF00440">
    <property type="entry name" value="TetR_N"/>
    <property type="match status" value="1"/>
</dbReference>
<organism evidence="4 5">
    <name type="scientific">Candidatus Blautia avicola</name>
    <dbReference type="NCBI Taxonomy" id="2838483"/>
    <lineage>
        <taxon>Bacteria</taxon>
        <taxon>Bacillati</taxon>
        <taxon>Bacillota</taxon>
        <taxon>Clostridia</taxon>
        <taxon>Lachnospirales</taxon>
        <taxon>Lachnospiraceae</taxon>
        <taxon>Blautia</taxon>
    </lineage>
</organism>
<proteinExistence type="predicted"/>
<evidence type="ECO:0000256" key="1">
    <source>
        <dbReference type="ARBA" id="ARBA00023125"/>
    </source>
</evidence>
<dbReference type="InterPro" id="IPR009057">
    <property type="entry name" value="Homeodomain-like_sf"/>
</dbReference>